<dbReference type="AlphaFoldDB" id="A0A2T0YLQ8"/>
<evidence type="ECO:0000313" key="4">
    <source>
        <dbReference type="Proteomes" id="UP000238217"/>
    </source>
</evidence>
<name>A0A2T0YLQ8_9MICC</name>
<dbReference type="EMBL" id="PVTY01000007">
    <property type="protein sequence ID" value="PRZ16211.1"/>
    <property type="molecule type" value="Genomic_DNA"/>
</dbReference>
<sequence>MIVDIENTTTSKVSKKLRELREDGGVVALTRVLTLVILTSKDNAEPAIAAANLASREHPCRIIVLATGRSADETRLDAQIRVGGDAGASEVIVLEASGELAQQNEAMVSALLLPDAPIVAWWADELPENVSRTPIGRIAHRRITDSAMDPRPLQALQRISAHYADGDTDLAWTRLTHWRIQLASVLDTLDPADLTSVTVEAAADLPSAALLAAWLQQALQIPVTLASTEAPADSPLPLTLTAVTFHRPSGDVSLSRPRGEEIAELRSADGLVQGVPLPVRTLEVCLAEELRRLDSDEVFGEVLTRALPATDLSGATQTIS</sequence>
<dbReference type="InterPro" id="IPR046802">
    <property type="entry name" value="OpcA_G6PD_C"/>
</dbReference>
<evidence type="ECO:0000259" key="1">
    <source>
        <dbReference type="Pfam" id="PF10128"/>
    </source>
</evidence>
<protein>
    <submittedName>
        <fullName evidence="3">Glucose-6-phosphate dehydrogenase assembly protein OpcA</fullName>
    </submittedName>
</protein>
<evidence type="ECO:0000259" key="2">
    <source>
        <dbReference type="Pfam" id="PF20171"/>
    </source>
</evidence>
<organism evidence="3 4">
    <name type="scientific">Nesterenkonia sandarakina</name>
    <dbReference type="NCBI Taxonomy" id="272918"/>
    <lineage>
        <taxon>Bacteria</taxon>
        <taxon>Bacillati</taxon>
        <taxon>Actinomycetota</taxon>
        <taxon>Actinomycetes</taxon>
        <taxon>Micrococcales</taxon>
        <taxon>Micrococcaceae</taxon>
        <taxon>Nesterenkonia</taxon>
    </lineage>
</organism>
<keyword evidence="4" id="KW-1185">Reference proteome</keyword>
<dbReference type="InterPro" id="IPR004555">
    <property type="entry name" value="G6PDH_assembly_OpcA"/>
</dbReference>
<comment type="caution">
    <text evidence="3">The sequence shown here is derived from an EMBL/GenBank/DDBJ whole genome shotgun (WGS) entry which is preliminary data.</text>
</comment>
<feature type="domain" description="Glucose-6-phosphate dehydrogenase assembly protein OpcA C-terminal" evidence="2">
    <location>
        <begin position="166"/>
        <end position="303"/>
    </location>
</feature>
<dbReference type="RefSeq" id="WP_106122815.1">
    <property type="nucleotide sequence ID" value="NZ_PVTY01000007.1"/>
</dbReference>
<dbReference type="Proteomes" id="UP000238217">
    <property type="component" value="Unassembled WGS sequence"/>
</dbReference>
<dbReference type="OrthoDB" id="128564at2"/>
<dbReference type="PANTHER" id="PTHR38658:SF1">
    <property type="entry name" value="OXPP CYCLE PROTEIN OPCA-RELATED"/>
    <property type="match status" value="1"/>
</dbReference>
<reference evidence="3 4" key="1">
    <citation type="submission" date="2018-03" db="EMBL/GenBank/DDBJ databases">
        <title>Comparative analysis of microorganisms from saline springs in Andes Mountain Range, Colombia.</title>
        <authorList>
            <person name="Rubin E."/>
        </authorList>
    </citation>
    <scope>NUCLEOTIDE SEQUENCE [LARGE SCALE GENOMIC DNA]</scope>
    <source>
        <strain evidence="3 4">CG 35</strain>
    </source>
</reference>
<dbReference type="Pfam" id="PF10128">
    <property type="entry name" value="OpcA_G6PD_assem"/>
    <property type="match status" value="1"/>
</dbReference>
<evidence type="ECO:0000313" key="3">
    <source>
        <dbReference type="EMBL" id="PRZ16211.1"/>
    </source>
</evidence>
<dbReference type="PANTHER" id="PTHR38658">
    <property type="entry name" value="OXPP CYCLE PROTEIN OPCA-RELATED"/>
    <property type="match status" value="1"/>
</dbReference>
<dbReference type="InterPro" id="IPR046801">
    <property type="entry name" value="OpcA_G6PD_N"/>
</dbReference>
<feature type="domain" description="Glucose-6-phosphate dehydrogenase assembly protein OpcA N-terminal" evidence="1">
    <location>
        <begin position="51"/>
        <end position="160"/>
    </location>
</feature>
<dbReference type="Pfam" id="PF20171">
    <property type="entry name" value="OpcA_G6PD_C"/>
    <property type="match status" value="1"/>
</dbReference>
<gene>
    <name evidence="3" type="ORF">BCL67_107136</name>
</gene>
<accession>A0A2T0YLQ8</accession>
<proteinExistence type="predicted"/>